<name>A0A4R6V859_9PAST</name>
<sequence length="318" mass="36869">MMMSPQSDFSRFALERLLPFAYSAPICYMAGAKGCRIAYRHYRHERLPGREGKLVVLVNGRAENMLKWAEPAYEFYRRGCDVLLFDHRGQGYSQRLLKNGEKGYIDEFRYYARDMDSLLRHINGDYAYARQYLLAHSLGALISTHYLADYDHSISRALLSAPFYGVPLTRPLRDQAIIALMLLLGRGKDYVIGKGPYKAADIYHNPLSSDIERIRWMNRINRKYPELRLGGPTFRWVHLCLQAIRRLPQLIPRIEIPVMILQAERDEIVSNKHLAELSALFPQGQHRLVAGAKHEIMFEGESLRSRELSRIFAYFEGE</sequence>
<dbReference type="Gene3D" id="3.40.50.1820">
    <property type="entry name" value="alpha/beta hydrolase"/>
    <property type="match status" value="1"/>
</dbReference>
<evidence type="ECO:0000313" key="2">
    <source>
        <dbReference type="EMBL" id="TDQ57665.1"/>
    </source>
</evidence>
<comment type="caution">
    <text evidence="2">The sequence shown here is derived from an EMBL/GenBank/DDBJ whole genome shotgun (WGS) entry which is preliminary data.</text>
</comment>
<organism evidence="2 3">
    <name type="scientific">Mesocricetibacter intestinalis</name>
    <dbReference type="NCBI Taxonomy" id="1521930"/>
    <lineage>
        <taxon>Bacteria</taxon>
        <taxon>Pseudomonadati</taxon>
        <taxon>Pseudomonadota</taxon>
        <taxon>Gammaproteobacteria</taxon>
        <taxon>Pasteurellales</taxon>
        <taxon>Pasteurellaceae</taxon>
        <taxon>Mesocricetibacter</taxon>
    </lineage>
</organism>
<evidence type="ECO:0000313" key="3">
    <source>
        <dbReference type="Proteomes" id="UP000295657"/>
    </source>
</evidence>
<dbReference type="PANTHER" id="PTHR11614">
    <property type="entry name" value="PHOSPHOLIPASE-RELATED"/>
    <property type="match status" value="1"/>
</dbReference>
<protein>
    <submittedName>
        <fullName evidence="2">Lysophospholipase</fullName>
    </submittedName>
</protein>
<keyword evidence="3" id="KW-1185">Reference proteome</keyword>
<proteinExistence type="predicted"/>
<gene>
    <name evidence="2" type="ORF">EDC45_1312</name>
</gene>
<dbReference type="InterPro" id="IPR022742">
    <property type="entry name" value="Hydrolase_4"/>
</dbReference>
<dbReference type="SUPFAM" id="SSF53474">
    <property type="entry name" value="alpha/beta-Hydrolases"/>
    <property type="match status" value="1"/>
</dbReference>
<reference evidence="2 3" key="1">
    <citation type="submission" date="2019-03" db="EMBL/GenBank/DDBJ databases">
        <title>Genomic Encyclopedia of Type Strains, Phase IV (KMG-IV): sequencing the most valuable type-strain genomes for metagenomic binning, comparative biology and taxonomic classification.</title>
        <authorList>
            <person name="Goeker M."/>
        </authorList>
    </citation>
    <scope>NUCLEOTIDE SEQUENCE [LARGE SCALE GENOMIC DNA]</scope>
    <source>
        <strain evidence="2 3">DSM 28403</strain>
    </source>
</reference>
<accession>A0A4R6V859</accession>
<dbReference type="EMBL" id="SNYQ01000004">
    <property type="protein sequence ID" value="TDQ57665.1"/>
    <property type="molecule type" value="Genomic_DNA"/>
</dbReference>
<evidence type="ECO:0000259" key="1">
    <source>
        <dbReference type="Pfam" id="PF12146"/>
    </source>
</evidence>
<dbReference type="InterPro" id="IPR051044">
    <property type="entry name" value="MAG_DAG_Lipase"/>
</dbReference>
<dbReference type="AlphaFoldDB" id="A0A4R6V859"/>
<dbReference type="Proteomes" id="UP000295657">
    <property type="component" value="Unassembled WGS sequence"/>
</dbReference>
<feature type="domain" description="Serine aminopeptidase S33" evidence="1">
    <location>
        <begin position="53"/>
        <end position="300"/>
    </location>
</feature>
<dbReference type="InterPro" id="IPR029058">
    <property type="entry name" value="AB_hydrolase_fold"/>
</dbReference>
<dbReference type="Pfam" id="PF12146">
    <property type="entry name" value="Hydrolase_4"/>
    <property type="match status" value="1"/>
</dbReference>